<feature type="region of interest" description="Disordered" evidence="1">
    <location>
        <begin position="34"/>
        <end position="61"/>
    </location>
</feature>
<gene>
    <name evidence="2" type="ORF">GALL_290020</name>
</gene>
<evidence type="ECO:0000256" key="1">
    <source>
        <dbReference type="SAM" id="MobiDB-lite"/>
    </source>
</evidence>
<dbReference type="SUPFAM" id="SSF53474">
    <property type="entry name" value="alpha/beta-Hydrolases"/>
    <property type="match status" value="1"/>
</dbReference>
<sequence length="1075" mass="116095">MKVRNLLPALSLTLCLSSIVDRVHAGSVQGDANGVTVEFTTTDKPSTPPPPPEPSDTPAPNAAIIFLPAGSDIASASSNGNVLLTDGATYSRWINGVVTKAFDVVQPDGYYNSPSDFVSTGDWVTINSVGAAVQWVQSSYCKDNGYSTSSSNVLNCSISAGAAVEQYQPPYTHYSRHWDYDDGAPIVNDYEQPLQIYMLDVSNQLWMQTFKAPDGTTDLGDSYPDPAFYKLDLATGVRQALDPNIADLLVNESGQFISTIRTPDNVGSTYTSYFQGKDITANNPVYLASSGSYLGRSSSVQNGQLIYSFTVYFQDGTSLALPVVVNSYAGWGSQGVPGTYRFDYIDQFDQVHLCANNDATGKPYGPDMCLRRKRDSQGNLVTPLQWEDVGMQQVIPPAPWTTNHQVSKGQWGVQAGYAWTSDDDPLHSVLFVPMSMAVDMNRDGTISLQSESLVDQTSQSKPYRFWINDDVDRHNQVDASGSFAGFDVQDDLNPTEHSGDLDWQLNTVPGTRDLEDWARLWINIGGLRDMIASGQISVGLKWTNVTEGCPAIKLIRAYEEDGGTAYLTSAAMASAQVTGNYGSAIIDASDPSSTLIAPPTSGNRDWDFVIPTAALGNLSAGNTTAHFLFEGCQRGKGALTIVLLKNNSGSFTKIGDGPSLWLDLKNIKEMYERWTVGDGTAANVLTGAGGGGEPSSAAAISQDRLPSGVIGLTYSCPVQSPEQIQYILFVHGWNMHPWEKDAFAETAYKRLYWQGYRGRFGIFEWPTTYHDHDFSAATDYDVGEYTAWLSATPLKNLLISLHDSQHYGPNVYVVAHSMGNVVTGEALRLAATTGAGQVVNTYVASQAAVPGQCYDPAVTDANPLGFGLLGIYGPTTPNIYDNWFATNSGGVGIKANLYNANDFALNDHHWQLDQDTKPDAVAGLSTGTAPNDIGPPYGYTGSASAAPVQTGFYKTTYGPDPNNNGSHVMTGTLSLSLEDRNSAGAVTSLHDRYEITAFAAEPRSLALGAVSGVRGMAAQNLQSVWPLDPFNPSQEPSSNYSSHPWHSAQFRFDNMAQSNYWSSLLGAFHLISNNQ</sequence>
<evidence type="ECO:0000313" key="2">
    <source>
        <dbReference type="EMBL" id="OIQ89097.1"/>
    </source>
</evidence>
<accession>A0A1J5QZF3</accession>
<dbReference type="EMBL" id="MLJW01000344">
    <property type="protein sequence ID" value="OIQ89097.1"/>
    <property type="molecule type" value="Genomic_DNA"/>
</dbReference>
<reference evidence="2" key="1">
    <citation type="submission" date="2016-10" db="EMBL/GenBank/DDBJ databases">
        <title>Sequence of Gallionella enrichment culture.</title>
        <authorList>
            <person name="Poehlein A."/>
            <person name="Muehling M."/>
            <person name="Daniel R."/>
        </authorList>
    </citation>
    <scope>NUCLEOTIDE SEQUENCE</scope>
</reference>
<dbReference type="Gene3D" id="3.40.50.1820">
    <property type="entry name" value="alpha/beta hydrolase"/>
    <property type="match status" value="1"/>
</dbReference>
<feature type="compositionally biased region" description="Pro residues" evidence="1">
    <location>
        <begin position="46"/>
        <end position="57"/>
    </location>
</feature>
<dbReference type="AlphaFoldDB" id="A0A1J5QZF3"/>
<comment type="caution">
    <text evidence="2">The sequence shown here is derived from an EMBL/GenBank/DDBJ whole genome shotgun (WGS) entry which is preliminary data.</text>
</comment>
<name>A0A1J5QZF3_9ZZZZ</name>
<proteinExistence type="predicted"/>
<dbReference type="InterPro" id="IPR010297">
    <property type="entry name" value="DUF900_hydrolase"/>
</dbReference>
<dbReference type="Pfam" id="PF05990">
    <property type="entry name" value="DUF900"/>
    <property type="match status" value="1"/>
</dbReference>
<organism evidence="2">
    <name type="scientific">mine drainage metagenome</name>
    <dbReference type="NCBI Taxonomy" id="410659"/>
    <lineage>
        <taxon>unclassified sequences</taxon>
        <taxon>metagenomes</taxon>
        <taxon>ecological metagenomes</taxon>
    </lineage>
</organism>
<evidence type="ECO:0008006" key="3">
    <source>
        <dbReference type="Google" id="ProtNLM"/>
    </source>
</evidence>
<protein>
    <recommendedName>
        <fullName evidence="3">Alpha/beta hydrolase family protein</fullName>
    </recommendedName>
</protein>
<dbReference type="InterPro" id="IPR029058">
    <property type="entry name" value="AB_hydrolase_fold"/>
</dbReference>